<evidence type="ECO:0000313" key="1">
    <source>
        <dbReference type="EMBL" id="CAD7697631.1"/>
    </source>
</evidence>
<organism evidence="1 2">
    <name type="scientific">Ostreobium quekettii</name>
    <dbReference type="NCBI Taxonomy" id="121088"/>
    <lineage>
        <taxon>Eukaryota</taxon>
        <taxon>Viridiplantae</taxon>
        <taxon>Chlorophyta</taxon>
        <taxon>core chlorophytes</taxon>
        <taxon>Ulvophyceae</taxon>
        <taxon>TCBD clade</taxon>
        <taxon>Bryopsidales</taxon>
        <taxon>Ostreobineae</taxon>
        <taxon>Ostreobiaceae</taxon>
        <taxon>Ostreobium</taxon>
    </lineage>
</organism>
<sequence>MAFIVDTAGFERTGQQSVVFGAGQAEMHSKLPPSHLTVFRLSFAVPLSLPKQQLHSSGLLSLWAQRGHAWHTHNKALLDRSRDQKSGLGIHGAGTPVYDQSVVIHTGPTVFPRMLPAAVLSQHCDR</sequence>
<comment type="caution">
    <text evidence="1">The sequence shown here is derived from an EMBL/GenBank/DDBJ whole genome shotgun (WGS) entry which is preliminary data.</text>
</comment>
<protein>
    <submittedName>
        <fullName evidence="1">Uncharacterized protein</fullName>
    </submittedName>
</protein>
<dbReference type="AlphaFoldDB" id="A0A8S1IS16"/>
<keyword evidence="2" id="KW-1185">Reference proteome</keyword>
<name>A0A8S1IS16_9CHLO</name>
<dbReference type="Proteomes" id="UP000708148">
    <property type="component" value="Unassembled WGS sequence"/>
</dbReference>
<evidence type="ECO:0000313" key="2">
    <source>
        <dbReference type="Proteomes" id="UP000708148"/>
    </source>
</evidence>
<accession>A0A8S1IS16</accession>
<gene>
    <name evidence="1" type="ORF">OSTQU699_LOCUS2992</name>
</gene>
<reference evidence="1" key="1">
    <citation type="submission" date="2020-12" db="EMBL/GenBank/DDBJ databases">
        <authorList>
            <person name="Iha C."/>
        </authorList>
    </citation>
    <scope>NUCLEOTIDE SEQUENCE</scope>
</reference>
<dbReference type="EMBL" id="CAJHUC010000689">
    <property type="protein sequence ID" value="CAD7697631.1"/>
    <property type="molecule type" value="Genomic_DNA"/>
</dbReference>
<proteinExistence type="predicted"/>